<dbReference type="Pfam" id="PF13966">
    <property type="entry name" value="zf-RVT"/>
    <property type="match status" value="1"/>
</dbReference>
<dbReference type="PANTHER" id="PTHR36617:SF16">
    <property type="entry name" value="OS04G0516500 PROTEIN"/>
    <property type="match status" value="1"/>
</dbReference>
<reference evidence="2 3" key="1">
    <citation type="journal article" date="2021" name="Commun. Biol.">
        <title>The genome of Shorea leprosula (Dipterocarpaceae) highlights the ecological relevance of drought in aseasonal tropical rainforests.</title>
        <authorList>
            <person name="Ng K.K.S."/>
            <person name="Kobayashi M.J."/>
            <person name="Fawcett J.A."/>
            <person name="Hatakeyama M."/>
            <person name="Paape T."/>
            <person name="Ng C.H."/>
            <person name="Ang C.C."/>
            <person name="Tnah L.H."/>
            <person name="Lee C.T."/>
            <person name="Nishiyama T."/>
            <person name="Sese J."/>
            <person name="O'Brien M.J."/>
            <person name="Copetti D."/>
            <person name="Mohd Noor M.I."/>
            <person name="Ong R.C."/>
            <person name="Putra M."/>
            <person name="Sireger I.Z."/>
            <person name="Indrioko S."/>
            <person name="Kosugi Y."/>
            <person name="Izuno A."/>
            <person name="Isagi Y."/>
            <person name="Lee S.L."/>
            <person name="Shimizu K.K."/>
        </authorList>
    </citation>
    <scope>NUCLEOTIDE SEQUENCE [LARGE SCALE GENOMIC DNA]</scope>
    <source>
        <strain evidence="2">214</strain>
    </source>
</reference>
<evidence type="ECO:0000313" key="3">
    <source>
        <dbReference type="Proteomes" id="UP001054252"/>
    </source>
</evidence>
<evidence type="ECO:0000313" key="2">
    <source>
        <dbReference type="EMBL" id="GKV32864.1"/>
    </source>
</evidence>
<dbReference type="InterPro" id="IPR026960">
    <property type="entry name" value="RVT-Znf"/>
</dbReference>
<protein>
    <recommendedName>
        <fullName evidence="1">Reverse transcriptase zinc-binding domain-containing protein</fullName>
    </recommendedName>
</protein>
<comment type="caution">
    <text evidence="2">The sequence shown here is derived from an EMBL/GenBank/DDBJ whole genome shotgun (WGS) entry which is preliminary data.</text>
</comment>
<sequence>MGEGKRLSFWWDHWCGEGCLANKFSRLYLLSAGKENTCHQMGNASNGSWKWNLKWRRNLYEWEAAEAMELQKMIEDEKISEGVPDRWKWTHDKRGQYSTKTAYSLLTLEQGEVNEAKTFKRIWNPSFPSKISAFNWQLLLNRIPTKANLLRRGVIKDATEAKCALCNEEEEDSTHLFLNCKIARWVWMACSKWWGTNITVNRDCWNTFQLIGKGTKGSNIRECMDCMWKTVVWSMWKTVVWSMWIARNQKIFHNKEDKEINLGKLFELIQMRSFLWIKAKKERYAFNLTDWLINTAQCLKSTVGSRRLH</sequence>
<proteinExistence type="predicted"/>
<organism evidence="2 3">
    <name type="scientific">Rubroshorea leprosula</name>
    <dbReference type="NCBI Taxonomy" id="152421"/>
    <lineage>
        <taxon>Eukaryota</taxon>
        <taxon>Viridiplantae</taxon>
        <taxon>Streptophyta</taxon>
        <taxon>Embryophyta</taxon>
        <taxon>Tracheophyta</taxon>
        <taxon>Spermatophyta</taxon>
        <taxon>Magnoliopsida</taxon>
        <taxon>eudicotyledons</taxon>
        <taxon>Gunneridae</taxon>
        <taxon>Pentapetalae</taxon>
        <taxon>rosids</taxon>
        <taxon>malvids</taxon>
        <taxon>Malvales</taxon>
        <taxon>Dipterocarpaceae</taxon>
        <taxon>Rubroshorea</taxon>
    </lineage>
</organism>
<keyword evidence="3" id="KW-1185">Reference proteome</keyword>
<feature type="domain" description="Reverse transcriptase zinc-binding" evidence="1">
    <location>
        <begin position="97"/>
        <end position="187"/>
    </location>
</feature>
<dbReference type="PANTHER" id="PTHR36617">
    <property type="entry name" value="PROTEIN, PUTATIVE-RELATED"/>
    <property type="match status" value="1"/>
</dbReference>
<accession>A0AAV5L707</accession>
<dbReference type="EMBL" id="BPVZ01000098">
    <property type="protein sequence ID" value="GKV32864.1"/>
    <property type="molecule type" value="Genomic_DNA"/>
</dbReference>
<name>A0AAV5L707_9ROSI</name>
<dbReference type="AlphaFoldDB" id="A0AAV5L707"/>
<evidence type="ECO:0000259" key="1">
    <source>
        <dbReference type="Pfam" id="PF13966"/>
    </source>
</evidence>
<gene>
    <name evidence="2" type="ORF">SLEP1_g41429</name>
</gene>
<dbReference type="Proteomes" id="UP001054252">
    <property type="component" value="Unassembled WGS sequence"/>
</dbReference>